<dbReference type="VEuPathDB" id="FungiDB:H257_13272"/>
<organism evidence="3 4">
    <name type="scientific">Aphanomyces astaci</name>
    <name type="common">Crayfish plague agent</name>
    <dbReference type="NCBI Taxonomy" id="112090"/>
    <lineage>
        <taxon>Eukaryota</taxon>
        <taxon>Sar</taxon>
        <taxon>Stramenopiles</taxon>
        <taxon>Oomycota</taxon>
        <taxon>Saprolegniomycetes</taxon>
        <taxon>Saprolegniales</taxon>
        <taxon>Verrucalvaceae</taxon>
        <taxon>Aphanomyces</taxon>
    </lineage>
</organism>
<feature type="domain" description="START" evidence="2">
    <location>
        <begin position="24"/>
        <end position="281"/>
    </location>
</feature>
<dbReference type="SUPFAM" id="SSF55961">
    <property type="entry name" value="Bet v1-like"/>
    <property type="match status" value="1"/>
</dbReference>
<dbReference type="VEuPathDB" id="FungiDB:H257_13273"/>
<keyword evidence="4" id="KW-1185">Reference proteome</keyword>
<dbReference type="EMBL" id="MZMZ02003914">
    <property type="protein sequence ID" value="RQM20382.1"/>
    <property type="molecule type" value="Genomic_DNA"/>
</dbReference>
<evidence type="ECO:0000259" key="2">
    <source>
        <dbReference type="PROSITE" id="PS50848"/>
    </source>
</evidence>
<dbReference type="PANTHER" id="PTHR13510">
    <property type="entry name" value="FYVE-FINGER-CONTAINING RAB5 EFFECTOR PROTEIN RABENOSYN-5-RELATED"/>
    <property type="match status" value="1"/>
</dbReference>
<evidence type="ECO:0000313" key="4">
    <source>
        <dbReference type="Proteomes" id="UP000284702"/>
    </source>
</evidence>
<dbReference type="PANTHER" id="PTHR13510:SF44">
    <property type="entry name" value="RABENOSYN-5"/>
    <property type="match status" value="1"/>
</dbReference>
<dbReference type="Proteomes" id="UP000284702">
    <property type="component" value="Unassembled WGS sequence"/>
</dbReference>
<dbReference type="Gene3D" id="3.30.530.20">
    <property type="match status" value="1"/>
</dbReference>
<reference evidence="3" key="1">
    <citation type="submission" date="2018-07" db="EMBL/GenBank/DDBJ databases">
        <title>Annotation of Aphanomyces astaci genome assembly.</title>
        <authorList>
            <person name="Studholme D.J."/>
        </authorList>
    </citation>
    <scope>NUCLEOTIDE SEQUENCE [LARGE SCALE GENOMIC DNA]</scope>
    <source>
        <strain evidence="3">Pc</strain>
    </source>
</reference>
<evidence type="ECO:0000256" key="1">
    <source>
        <dbReference type="SAM" id="MobiDB-lite"/>
    </source>
</evidence>
<name>A0A3R7WX33_APHAT</name>
<dbReference type="InterPro" id="IPR052727">
    <property type="entry name" value="Rab4/Rab5_effector"/>
</dbReference>
<feature type="region of interest" description="Disordered" evidence="1">
    <location>
        <begin position="393"/>
        <end position="430"/>
    </location>
</feature>
<dbReference type="AlphaFoldDB" id="A0A3R7WX33"/>
<comment type="caution">
    <text evidence="3">The sequence shown here is derived from an EMBL/GenBank/DDBJ whole genome shotgun (WGS) entry which is preliminary data.</text>
</comment>
<dbReference type="InterPro" id="IPR023393">
    <property type="entry name" value="START-like_dom_sf"/>
</dbReference>
<proteinExistence type="predicted"/>
<accession>A0A3R7WX33</accession>
<dbReference type="PROSITE" id="PS50848">
    <property type="entry name" value="START"/>
    <property type="match status" value="1"/>
</dbReference>
<evidence type="ECO:0000313" key="3">
    <source>
        <dbReference type="EMBL" id="RQM20382.1"/>
    </source>
</evidence>
<sequence length="480" mass="53847">MRLPVSARDVLPLPRDYFECPELGNDEEERLIQVARTSCQRLIETTYSPNSEWSTVSVKNGVRISKNVQPPLREYMSSISDNQYSVSSGYKHGGPFSSSEAGCSSAKLIRGTTTVSATIEEIALQFKVDRGQNLMKSRKDILDSMVLYNLVRPSGARPRDYVGIFWECVKSPVPFSHHRDFLYLECHEEFRTPDGRRGWGYSMHSIKLACCPPLDALKLTRASVYNSGFVFMETLKAGEIECHYFLNLDAKGPSPAVSDFMARRKLSALSHLNKVLQEQRLECEPLLGDLDLPHLHHPKNECALCYKRFQFFHRVRQICICTLCSAQSRGTSSHPDAVGRMRQVYEEGQADMDIAAADDDDGATMITDISCSISQHFAPHDDTSDAYINTNPVNAVTRDQPPDRGLVNRPDDGVSTDPNVLSSSTAAAPPRPRTCLFHRSWCLVFQSNITSNKYILTYICQVRRLHTSTVVVVLLIPTTT</sequence>
<gene>
    <name evidence="3" type="ORF">B5M09_005783</name>
</gene>
<feature type="compositionally biased region" description="Polar residues" evidence="1">
    <location>
        <begin position="416"/>
        <end position="426"/>
    </location>
</feature>
<dbReference type="InterPro" id="IPR002913">
    <property type="entry name" value="START_lipid-bd_dom"/>
</dbReference>
<protein>
    <recommendedName>
        <fullName evidence="2">START domain-containing protein</fullName>
    </recommendedName>
</protein>
<dbReference type="GO" id="GO:0008289">
    <property type="term" value="F:lipid binding"/>
    <property type="evidence" value="ECO:0007669"/>
    <property type="project" value="InterPro"/>
</dbReference>